<sequence length="49" mass="5530">MLCTNFFLANIVVGRPQESSLIFVDAVHSVYAMEYLPRLLRCSQQVVNG</sequence>
<protein>
    <submittedName>
        <fullName evidence="1">Uncharacterized protein</fullName>
    </submittedName>
</protein>
<evidence type="ECO:0000313" key="2">
    <source>
        <dbReference type="Proteomes" id="UP000016660"/>
    </source>
</evidence>
<keyword evidence="2" id="KW-1185">Reference proteome</keyword>
<name>A0ABP2Y9B7_9BACT</name>
<proteinExistence type="predicted"/>
<gene>
    <name evidence="1" type="ORF">HMPREF0653_00623</name>
</gene>
<reference evidence="1 2" key="1">
    <citation type="submission" date="2013-06" db="EMBL/GenBank/DDBJ databases">
        <authorList>
            <person name="Weinstock G."/>
            <person name="Sodergren E."/>
            <person name="Lobos E.A."/>
            <person name="Fulton L."/>
            <person name="Fulton R."/>
            <person name="Courtney L."/>
            <person name="Fronick C."/>
            <person name="O'Laughlin M."/>
            <person name="Godfrey J."/>
            <person name="Wilson R.M."/>
            <person name="Miner T."/>
            <person name="Farmer C."/>
            <person name="Delehaunty K."/>
            <person name="Cordes M."/>
            <person name="Minx P."/>
            <person name="Tomlinson C."/>
            <person name="Chen J."/>
            <person name="Wollam A."/>
            <person name="Pepin K.H."/>
            <person name="Bhonagiri V."/>
            <person name="Zhang X."/>
            <person name="Warren W."/>
            <person name="Mitreva M."/>
            <person name="Mardis E.R."/>
            <person name="Wilson R.K."/>
        </authorList>
    </citation>
    <scope>NUCLEOTIDE SEQUENCE [LARGE SCALE GENOMIC DNA]</scope>
    <source>
        <strain evidence="1 2">ATCC 29426</strain>
    </source>
</reference>
<comment type="caution">
    <text evidence="1">The sequence shown here is derived from an EMBL/GenBank/DDBJ whole genome shotgun (WGS) entry which is preliminary data.</text>
</comment>
<evidence type="ECO:0000313" key="1">
    <source>
        <dbReference type="EMBL" id="ERJ79444.1"/>
    </source>
</evidence>
<accession>A0ABP2Y9B7</accession>
<organism evidence="1 2">
    <name type="scientific">Prevotella disiens JCM 6334 = ATCC 29426</name>
    <dbReference type="NCBI Taxonomy" id="1235811"/>
    <lineage>
        <taxon>Bacteria</taxon>
        <taxon>Pseudomonadati</taxon>
        <taxon>Bacteroidota</taxon>
        <taxon>Bacteroidia</taxon>
        <taxon>Bacteroidales</taxon>
        <taxon>Prevotellaceae</taxon>
        <taxon>Prevotella</taxon>
    </lineage>
</organism>
<dbReference type="Proteomes" id="UP000016660">
    <property type="component" value="Unassembled WGS sequence"/>
</dbReference>
<dbReference type="EMBL" id="AWUY01000048">
    <property type="protein sequence ID" value="ERJ79444.1"/>
    <property type="molecule type" value="Genomic_DNA"/>
</dbReference>